<dbReference type="KEGG" id="lrs:PX52LOC_05715"/>
<dbReference type="RefSeq" id="WP_218575175.1">
    <property type="nucleotide sequence ID" value="NZ_CP042425.1"/>
</dbReference>
<organism evidence="1 2">
    <name type="scientific">Limnoglobus roseus</name>
    <dbReference type="NCBI Taxonomy" id="2598579"/>
    <lineage>
        <taxon>Bacteria</taxon>
        <taxon>Pseudomonadati</taxon>
        <taxon>Planctomycetota</taxon>
        <taxon>Planctomycetia</taxon>
        <taxon>Gemmatales</taxon>
        <taxon>Gemmataceae</taxon>
        <taxon>Limnoglobus</taxon>
    </lineage>
</organism>
<dbReference type="EMBL" id="CP042425">
    <property type="protein sequence ID" value="QEL18680.1"/>
    <property type="molecule type" value="Genomic_DNA"/>
</dbReference>
<dbReference type="Gene3D" id="3.30.360.10">
    <property type="entry name" value="Dihydrodipicolinate Reductase, domain 2"/>
    <property type="match status" value="1"/>
</dbReference>
<evidence type="ECO:0000313" key="2">
    <source>
        <dbReference type="Proteomes" id="UP000324974"/>
    </source>
</evidence>
<sequence>MHFEGTFSNARSAARIEFLGTEATIYLDRGRLELIPEKNKKVEPLQEILGSGPPGADFYDKPDGELLHLQNWLDCIKTRKTPTAPAEAGVSGASAAHLANQALRTGQTAEWKG</sequence>
<reference evidence="2" key="1">
    <citation type="submission" date="2019-08" db="EMBL/GenBank/DDBJ databases">
        <title>Limnoglobus roseus gen. nov., sp. nov., a novel freshwater planctomycete with a giant genome from the family Gemmataceae.</title>
        <authorList>
            <person name="Kulichevskaya I.S."/>
            <person name="Naumoff D.G."/>
            <person name="Miroshnikov K."/>
            <person name="Ivanova A."/>
            <person name="Philippov D.A."/>
            <person name="Hakobyan A."/>
            <person name="Rijpstra I.C."/>
            <person name="Sinninghe Damste J.S."/>
            <person name="Liesack W."/>
            <person name="Dedysh S.N."/>
        </authorList>
    </citation>
    <scope>NUCLEOTIDE SEQUENCE [LARGE SCALE GENOMIC DNA]</scope>
    <source>
        <strain evidence="2">PX52</strain>
    </source>
</reference>
<keyword evidence="2" id="KW-1185">Reference proteome</keyword>
<keyword evidence="1" id="KW-0378">Hydrolase</keyword>
<gene>
    <name evidence="1" type="ORF">PX52LOC_05715</name>
</gene>
<dbReference type="Proteomes" id="UP000324974">
    <property type="component" value="Chromosome"/>
</dbReference>
<evidence type="ECO:0000313" key="1">
    <source>
        <dbReference type="EMBL" id="QEL18680.1"/>
    </source>
</evidence>
<name>A0A5C1AIK7_9BACT</name>
<dbReference type="GO" id="GO:0016787">
    <property type="term" value="F:hydrolase activity"/>
    <property type="evidence" value="ECO:0007669"/>
    <property type="project" value="UniProtKB-KW"/>
</dbReference>
<dbReference type="AlphaFoldDB" id="A0A5C1AIK7"/>
<proteinExistence type="predicted"/>
<protein>
    <submittedName>
        <fullName evidence="1">Putative Rossmann-fold-type glycoside hydrolase</fullName>
    </submittedName>
</protein>
<accession>A0A5C1AIK7</accession>